<accession>A0A6V7GWA7</accession>
<organism evidence="1 2">
    <name type="scientific">Heterotrigona itama</name>
    <dbReference type="NCBI Taxonomy" id="395501"/>
    <lineage>
        <taxon>Eukaryota</taxon>
        <taxon>Metazoa</taxon>
        <taxon>Ecdysozoa</taxon>
        <taxon>Arthropoda</taxon>
        <taxon>Hexapoda</taxon>
        <taxon>Insecta</taxon>
        <taxon>Pterygota</taxon>
        <taxon>Neoptera</taxon>
        <taxon>Endopterygota</taxon>
        <taxon>Hymenoptera</taxon>
        <taxon>Apocrita</taxon>
        <taxon>Aculeata</taxon>
        <taxon>Apoidea</taxon>
        <taxon>Anthophila</taxon>
        <taxon>Apidae</taxon>
        <taxon>Heterotrigona</taxon>
    </lineage>
</organism>
<sequence>IKFIALKSFKFIKKKKKTKPYKTERVILIQWPGTVEQIVLNPCNAANESTDGQDRWMDDRGVSVVFPIRRGRGAWKRLIPISRSETNGRLKGRGATLVSRGRRGIRDKPSRVPDLKSIFLFLQPVNIHARTRSANCVKLPILNSIRQNLGNENFHSLGIQLTCNSPASSSEPWPLNRHYVIIEFHAAAVIATASASIETSNIGDGSVGRGQLFGGFATPVSAGTQQQA</sequence>
<keyword evidence="2" id="KW-1185">Reference proteome</keyword>
<comment type="caution">
    <text evidence="1">The sequence shown here is derived from an EMBL/GenBank/DDBJ whole genome shotgun (WGS) entry which is preliminary data.</text>
</comment>
<protein>
    <submittedName>
        <fullName evidence="1">Uncharacterized protein</fullName>
    </submittedName>
</protein>
<name>A0A6V7GWA7_9HYME</name>
<dbReference type="Proteomes" id="UP000752696">
    <property type="component" value="Unassembled WGS sequence"/>
</dbReference>
<proteinExistence type="predicted"/>
<reference evidence="1" key="1">
    <citation type="submission" date="2020-07" db="EMBL/GenBank/DDBJ databases">
        <authorList>
            <person name="Nazaruddin N."/>
        </authorList>
    </citation>
    <scope>NUCLEOTIDE SEQUENCE</scope>
</reference>
<feature type="non-terminal residue" evidence="1">
    <location>
        <position position="228"/>
    </location>
</feature>
<evidence type="ECO:0000313" key="2">
    <source>
        <dbReference type="Proteomes" id="UP000752696"/>
    </source>
</evidence>
<dbReference type="EMBL" id="CAJDYZ010000677">
    <property type="protein sequence ID" value="CAD1468508.1"/>
    <property type="molecule type" value="Genomic_DNA"/>
</dbReference>
<gene>
    <name evidence="1" type="ORF">MHI_LOCUS51140</name>
</gene>
<dbReference type="AlphaFoldDB" id="A0A6V7GWA7"/>
<evidence type="ECO:0000313" key="1">
    <source>
        <dbReference type="EMBL" id="CAD1468508.1"/>
    </source>
</evidence>
<dbReference type="OrthoDB" id="10445839at2759"/>